<name>W3V5B8_9GAMM</name>
<keyword evidence="3" id="KW-1185">Reference proteome</keyword>
<evidence type="ECO:0000313" key="2">
    <source>
        <dbReference type="EMBL" id="ETS31131.1"/>
    </source>
</evidence>
<dbReference type="AlphaFoldDB" id="W3V5B8"/>
<dbReference type="PATRIC" id="fig|1004151.3.peg.3174"/>
<keyword evidence="1" id="KW-0732">Signal</keyword>
<feature type="chain" id="PRO_5004832849" evidence="1">
    <location>
        <begin position="17"/>
        <end position="51"/>
    </location>
</feature>
<reference evidence="2 3" key="1">
    <citation type="submission" date="2013-11" db="EMBL/GenBank/DDBJ databases">
        <title>Elucidation of the Photorhabdus temperata genome and generation of transposon mutant library to identify motility mutants.</title>
        <authorList>
            <person name="Hurst S.G.IV."/>
            <person name="Micheals B."/>
            <person name="Abebe-Akele F."/>
            <person name="Rowedder H."/>
            <person name="Bullock H."/>
            <person name="Jackobeck R."/>
            <person name="Janicki E."/>
            <person name="Tisa L.S."/>
        </authorList>
    </citation>
    <scope>NUCLEOTIDE SEQUENCE [LARGE SCALE GENOMIC DNA]</scope>
    <source>
        <strain evidence="2 3">NC19</strain>
    </source>
</reference>
<proteinExistence type="predicted"/>
<evidence type="ECO:0000256" key="1">
    <source>
        <dbReference type="SAM" id="SignalP"/>
    </source>
</evidence>
<sequence length="51" mass="5611" precursor="true">MRKLILLILLPFFAFANNGAKRDKNMNISIVDGEYSCKVRSAPDGGGHLMS</sequence>
<gene>
    <name evidence="2" type="ORF">PTE_03083</name>
</gene>
<dbReference type="EMBL" id="AYSJ01000013">
    <property type="protein sequence ID" value="ETS31131.1"/>
    <property type="molecule type" value="Genomic_DNA"/>
</dbReference>
<protein>
    <submittedName>
        <fullName evidence="2">Uncharacterized protein</fullName>
    </submittedName>
</protein>
<feature type="signal peptide" evidence="1">
    <location>
        <begin position="1"/>
        <end position="16"/>
    </location>
</feature>
<accession>W3V5B8</accession>
<dbReference type="Proteomes" id="UP000018957">
    <property type="component" value="Unassembled WGS sequence"/>
</dbReference>
<evidence type="ECO:0000313" key="3">
    <source>
        <dbReference type="Proteomes" id="UP000018957"/>
    </source>
</evidence>
<organism evidence="2 3">
    <name type="scientific">Photorhabdus khanii NC19</name>
    <dbReference type="NCBI Taxonomy" id="1004151"/>
    <lineage>
        <taxon>Bacteria</taxon>
        <taxon>Pseudomonadati</taxon>
        <taxon>Pseudomonadota</taxon>
        <taxon>Gammaproteobacteria</taxon>
        <taxon>Enterobacterales</taxon>
        <taxon>Morganellaceae</taxon>
        <taxon>Photorhabdus</taxon>
    </lineage>
</organism>
<comment type="caution">
    <text evidence="2">The sequence shown here is derived from an EMBL/GenBank/DDBJ whole genome shotgun (WGS) entry which is preliminary data.</text>
</comment>